<dbReference type="PANTHER" id="PTHR33392">
    <property type="entry name" value="POLYISOPRENYL-TEICHOIC ACID--PEPTIDOGLYCAN TEICHOIC ACID TRANSFERASE TAGU"/>
    <property type="match status" value="1"/>
</dbReference>
<dbReference type="Proteomes" id="UP000646749">
    <property type="component" value="Unassembled WGS sequence"/>
</dbReference>
<comment type="caution">
    <text evidence="3">The sequence shown here is derived from an EMBL/GenBank/DDBJ whole genome shotgun (WGS) entry which is preliminary data.</text>
</comment>
<dbReference type="NCBIfam" id="TIGR00350">
    <property type="entry name" value="lytR_cpsA_psr"/>
    <property type="match status" value="1"/>
</dbReference>
<dbReference type="PANTHER" id="PTHR33392:SF6">
    <property type="entry name" value="POLYISOPRENYL-TEICHOIC ACID--PEPTIDOGLYCAN TEICHOIC ACID TRANSFERASE TAGU"/>
    <property type="match status" value="1"/>
</dbReference>
<dbReference type="EMBL" id="BONW01000017">
    <property type="protein sequence ID" value="GIG88969.1"/>
    <property type="molecule type" value="Genomic_DNA"/>
</dbReference>
<proteinExistence type="inferred from homology"/>
<evidence type="ECO:0000313" key="4">
    <source>
        <dbReference type="Proteomes" id="UP000646749"/>
    </source>
</evidence>
<feature type="domain" description="Cell envelope-related transcriptional attenuator" evidence="2">
    <location>
        <begin position="67"/>
        <end position="220"/>
    </location>
</feature>
<sequence length="321" mass="34717">MLVLGLLAGGGLWLYVRGLDNDLARTDPFSELAGGRPKSVSGALNILLVGSDSRDPDAPVDQSSKWRADTIIVMHIPASHDKAYLVSVPRDLYVPIPENAKADCGSGERGKINAAFAFGGLPLAVRTVECFTDVRIDHVMAIDFAGFKEVTDALGGVDLKVERNITSIHKPYRKFTKGVNHMNGAEALDWIRQRKQFPDGDFARMRHQQEFLRALMDKAASSGTLTSPGKLNAFLKSVTGAVTVDEGFSLVDMAVQFRNLRGENLQFITSPHNGSETINGESVVVSNREKALAMYKAMASDTMDAWVTANVSPTPKPANGG</sequence>
<dbReference type="Pfam" id="PF03816">
    <property type="entry name" value="LytR_cpsA_psr"/>
    <property type="match status" value="1"/>
</dbReference>
<dbReference type="Gene3D" id="3.40.630.190">
    <property type="entry name" value="LCP protein"/>
    <property type="match status" value="1"/>
</dbReference>
<accession>A0ABQ4E2N9</accession>
<keyword evidence="4" id="KW-1185">Reference proteome</keyword>
<dbReference type="InterPro" id="IPR004474">
    <property type="entry name" value="LytR_CpsA_psr"/>
</dbReference>
<comment type="similarity">
    <text evidence="1">Belongs to the LytR/CpsA/Psr (LCP) family.</text>
</comment>
<reference evidence="3 4" key="1">
    <citation type="submission" date="2021-01" db="EMBL/GenBank/DDBJ databases">
        <title>Whole genome shotgun sequence of Plantactinospora endophytica NBRC 110450.</title>
        <authorList>
            <person name="Komaki H."/>
            <person name="Tamura T."/>
        </authorList>
    </citation>
    <scope>NUCLEOTIDE SEQUENCE [LARGE SCALE GENOMIC DNA]</scope>
    <source>
        <strain evidence="3 4">NBRC 110450</strain>
    </source>
</reference>
<evidence type="ECO:0000259" key="2">
    <source>
        <dbReference type="Pfam" id="PF03816"/>
    </source>
</evidence>
<evidence type="ECO:0000256" key="1">
    <source>
        <dbReference type="ARBA" id="ARBA00006068"/>
    </source>
</evidence>
<organism evidence="3 4">
    <name type="scientific">Plantactinospora endophytica</name>
    <dbReference type="NCBI Taxonomy" id="673535"/>
    <lineage>
        <taxon>Bacteria</taxon>
        <taxon>Bacillati</taxon>
        <taxon>Actinomycetota</taxon>
        <taxon>Actinomycetes</taxon>
        <taxon>Micromonosporales</taxon>
        <taxon>Micromonosporaceae</taxon>
        <taxon>Plantactinospora</taxon>
    </lineage>
</organism>
<gene>
    <name evidence="3" type="ORF">Pen02_39050</name>
</gene>
<evidence type="ECO:0000313" key="3">
    <source>
        <dbReference type="EMBL" id="GIG88969.1"/>
    </source>
</evidence>
<protein>
    <submittedName>
        <fullName evidence="3">Transcriptional regulator</fullName>
    </submittedName>
</protein>
<dbReference type="InterPro" id="IPR050922">
    <property type="entry name" value="LytR/CpsA/Psr_CW_biosynth"/>
</dbReference>
<name>A0ABQ4E2N9_9ACTN</name>